<feature type="compositionally biased region" description="Basic and acidic residues" evidence="1">
    <location>
        <begin position="20"/>
        <end position="31"/>
    </location>
</feature>
<dbReference type="EMBL" id="CM000883">
    <property type="protein sequence ID" value="PNT63858.1"/>
    <property type="molecule type" value="Genomic_DNA"/>
</dbReference>
<feature type="non-terminal residue" evidence="2">
    <location>
        <position position="1"/>
    </location>
</feature>
<keyword evidence="4" id="KW-1185">Reference proteome</keyword>
<reference evidence="2" key="2">
    <citation type="submission" date="2017-06" db="EMBL/GenBank/DDBJ databases">
        <title>WGS assembly of Brachypodium distachyon.</title>
        <authorList>
            <consortium name="The International Brachypodium Initiative"/>
            <person name="Lucas S."/>
            <person name="Harmon-Smith M."/>
            <person name="Lail K."/>
            <person name="Tice H."/>
            <person name="Grimwood J."/>
            <person name="Bruce D."/>
            <person name="Barry K."/>
            <person name="Shu S."/>
            <person name="Lindquist E."/>
            <person name="Wang M."/>
            <person name="Pitluck S."/>
            <person name="Vogel J.P."/>
            <person name="Garvin D.F."/>
            <person name="Mockler T.C."/>
            <person name="Schmutz J."/>
            <person name="Rokhsar D."/>
            <person name="Bevan M.W."/>
        </authorList>
    </citation>
    <scope>NUCLEOTIDE SEQUENCE</scope>
    <source>
        <strain evidence="2">Bd21</strain>
    </source>
</reference>
<dbReference type="InParanoid" id="A0A2K2CP87"/>
<evidence type="ECO:0000256" key="1">
    <source>
        <dbReference type="SAM" id="MobiDB-lite"/>
    </source>
</evidence>
<evidence type="ECO:0000313" key="3">
    <source>
        <dbReference type="EnsemblPlants" id="PNT63858"/>
    </source>
</evidence>
<evidence type="ECO:0000313" key="2">
    <source>
        <dbReference type="EMBL" id="PNT63858.1"/>
    </source>
</evidence>
<accession>A0A2K2CP87</accession>
<feature type="compositionally biased region" description="Gly residues" evidence="1">
    <location>
        <begin position="1"/>
        <end position="19"/>
    </location>
</feature>
<proteinExistence type="predicted"/>
<organism evidence="2">
    <name type="scientific">Brachypodium distachyon</name>
    <name type="common">Purple false brome</name>
    <name type="synonym">Trachynia distachya</name>
    <dbReference type="NCBI Taxonomy" id="15368"/>
    <lineage>
        <taxon>Eukaryota</taxon>
        <taxon>Viridiplantae</taxon>
        <taxon>Streptophyta</taxon>
        <taxon>Embryophyta</taxon>
        <taxon>Tracheophyta</taxon>
        <taxon>Spermatophyta</taxon>
        <taxon>Magnoliopsida</taxon>
        <taxon>Liliopsida</taxon>
        <taxon>Poales</taxon>
        <taxon>Poaceae</taxon>
        <taxon>BOP clade</taxon>
        <taxon>Pooideae</taxon>
        <taxon>Stipodae</taxon>
        <taxon>Brachypodieae</taxon>
        <taxon>Brachypodium</taxon>
    </lineage>
</organism>
<feature type="region of interest" description="Disordered" evidence="1">
    <location>
        <begin position="1"/>
        <end position="167"/>
    </location>
</feature>
<reference evidence="3" key="3">
    <citation type="submission" date="2018-08" db="UniProtKB">
        <authorList>
            <consortium name="EnsemblPlants"/>
        </authorList>
    </citation>
    <scope>IDENTIFICATION</scope>
    <source>
        <strain evidence="3">cv. Bd21</strain>
    </source>
</reference>
<reference evidence="2 3" key="1">
    <citation type="journal article" date="2010" name="Nature">
        <title>Genome sequencing and analysis of the model grass Brachypodium distachyon.</title>
        <authorList>
            <consortium name="International Brachypodium Initiative"/>
        </authorList>
    </citation>
    <scope>NUCLEOTIDE SEQUENCE [LARGE SCALE GENOMIC DNA]</scope>
    <source>
        <strain evidence="2 3">Bd21</strain>
    </source>
</reference>
<evidence type="ECO:0000313" key="4">
    <source>
        <dbReference type="Proteomes" id="UP000008810"/>
    </source>
</evidence>
<feature type="compositionally biased region" description="Gly residues" evidence="1">
    <location>
        <begin position="35"/>
        <end position="44"/>
    </location>
</feature>
<sequence>RRGAGGDGGGVSGGAGVTGRRGDGAARHGELGDAVGAGSGGAGRRLGRDERAVRSAEGGAGTGAAARGCSGDVGATVKARGGAARHGGDGARSGTVGDGAEDEDGRRRGRLRRGIGAARQRDRMRKQGGKREEVAGVIKECSGMKMEGRRSGLRRRARGDGGRNLRA</sequence>
<dbReference type="AlphaFoldDB" id="A0A2K2CP87"/>
<dbReference type="Proteomes" id="UP000008810">
    <property type="component" value="Chromosome 4"/>
</dbReference>
<dbReference type="EnsemblPlants" id="PNT63858">
    <property type="protein sequence ID" value="PNT63858"/>
    <property type="gene ID" value="BRADI_4g21811v3"/>
</dbReference>
<protein>
    <submittedName>
        <fullName evidence="2 3">Uncharacterized protein</fullName>
    </submittedName>
</protein>
<gene>
    <name evidence="2" type="ORF">BRADI_4g21811v3</name>
</gene>
<dbReference type="Gramene" id="PNT63858">
    <property type="protein sequence ID" value="PNT63858"/>
    <property type="gene ID" value="BRADI_4g21811v3"/>
</dbReference>
<feature type="compositionally biased region" description="Basic and acidic residues" evidence="1">
    <location>
        <begin position="158"/>
        <end position="167"/>
    </location>
</feature>
<name>A0A2K2CP87_BRADI</name>